<keyword evidence="1" id="KW-0812">Transmembrane</keyword>
<dbReference type="InterPro" id="IPR017850">
    <property type="entry name" value="Alkaline_phosphatase_core_sf"/>
</dbReference>
<evidence type="ECO:0000313" key="3">
    <source>
        <dbReference type="Proteomes" id="UP001412067"/>
    </source>
</evidence>
<dbReference type="InterPro" id="IPR002591">
    <property type="entry name" value="Phosphodiest/P_Trfase"/>
</dbReference>
<dbReference type="CDD" id="cd16018">
    <property type="entry name" value="Enpp"/>
    <property type="match status" value="1"/>
</dbReference>
<dbReference type="PANTHER" id="PTHR10151:SF120">
    <property type="entry name" value="BIS(5'-ADENOSYL)-TRIPHOSPHATASE"/>
    <property type="match status" value="1"/>
</dbReference>
<dbReference type="Pfam" id="PF01663">
    <property type="entry name" value="Phosphodiest"/>
    <property type="match status" value="1"/>
</dbReference>
<protein>
    <submittedName>
        <fullName evidence="2">Uncharacterized protein</fullName>
    </submittedName>
</protein>
<comment type="caution">
    <text evidence="2">The sequence shown here is derived from an EMBL/GenBank/DDBJ whole genome shotgun (WGS) entry which is preliminary data.</text>
</comment>
<gene>
    <name evidence="2" type="ORF">KSP40_PGU020847</name>
</gene>
<reference evidence="2 3" key="1">
    <citation type="journal article" date="2022" name="Nat. Plants">
        <title>Genomes of leafy and leafless Platanthera orchids illuminate the evolution of mycoheterotrophy.</title>
        <authorList>
            <person name="Li M.H."/>
            <person name="Liu K.W."/>
            <person name="Li Z."/>
            <person name="Lu H.C."/>
            <person name="Ye Q.L."/>
            <person name="Zhang D."/>
            <person name="Wang J.Y."/>
            <person name="Li Y.F."/>
            <person name="Zhong Z.M."/>
            <person name="Liu X."/>
            <person name="Yu X."/>
            <person name="Liu D.K."/>
            <person name="Tu X.D."/>
            <person name="Liu B."/>
            <person name="Hao Y."/>
            <person name="Liao X.Y."/>
            <person name="Jiang Y.T."/>
            <person name="Sun W.H."/>
            <person name="Chen J."/>
            <person name="Chen Y.Q."/>
            <person name="Ai Y."/>
            <person name="Zhai J.W."/>
            <person name="Wu S.S."/>
            <person name="Zhou Z."/>
            <person name="Hsiao Y.Y."/>
            <person name="Wu W.L."/>
            <person name="Chen Y.Y."/>
            <person name="Lin Y.F."/>
            <person name="Hsu J.L."/>
            <person name="Li C.Y."/>
            <person name="Wang Z.W."/>
            <person name="Zhao X."/>
            <person name="Zhong W.Y."/>
            <person name="Ma X.K."/>
            <person name="Ma L."/>
            <person name="Huang J."/>
            <person name="Chen G.Z."/>
            <person name="Huang M.Z."/>
            <person name="Huang L."/>
            <person name="Peng D.H."/>
            <person name="Luo Y.B."/>
            <person name="Zou S.Q."/>
            <person name="Chen S.P."/>
            <person name="Lan S."/>
            <person name="Tsai W.C."/>
            <person name="Van de Peer Y."/>
            <person name="Liu Z.J."/>
        </authorList>
    </citation>
    <scope>NUCLEOTIDE SEQUENCE [LARGE SCALE GENOMIC DNA]</scope>
    <source>
        <strain evidence="2">Lor288</strain>
    </source>
</reference>
<evidence type="ECO:0000313" key="2">
    <source>
        <dbReference type="EMBL" id="KAK8956444.1"/>
    </source>
</evidence>
<accession>A0ABR2M4A8</accession>
<dbReference type="Proteomes" id="UP001412067">
    <property type="component" value="Unassembled WGS sequence"/>
</dbReference>
<name>A0ABR2M4A8_9ASPA</name>
<evidence type="ECO:0000256" key="1">
    <source>
        <dbReference type="SAM" id="Phobius"/>
    </source>
</evidence>
<keyword evidence="1" id="KW-0472">Membrane</keyword>
<sequence>MGTASFSTPTSPPKRDYQLTSSAALLSSSSPIPNSKTSFFVFYLLLLIASISLISSVAFAVLFFSSSSPTPAAVSTISDPNRLARTLSNLARPTVILVSSDGFHYGYQFKSNLPNIGRLISNGTEAVPGLIPVFPSLTFPNHYSIVTGLYPAFHGIINNLFEDPNSGETFTMSSHQPKWWLGEPLWQTVADRGLPVATYFWPGSEVEKGSWNCPPHVCKKYNGSIPFEQRVDSVLSYFDLPKNQIPVFITLYFEDPDHQGHQFGPDDPEITSAVIRIDQMVGRLISGLEKRKVFEDVTLILLGDHGMVGNCDKKLIFLEDLSPWIKISPEWIQSYTPVIAIKPPSTESASQVVAKMNEGLTSGRVENGDKLKMFLKEDLPERLHYSQSSRIPPVVGMLEEGYKVETKRSKTMECGGAHGYDNMIFSMRTIFVAHGPQFERGRKVSSFENVEIYNVIAEILELKGAANNGSASFARSILLPKDSFLLD</sequence>
<dbReference type="SUPFAM" id="SSF53649">
    <property type="entry name" value="Alkaline phosphatase-like"/>
    <property type="match status" value="1"/>
</dbReference>
<keyword evidence="3" id="KW-1185">Reference proteome</keyword>
<keyword evidence="1" id="KW-1133">Transmembrane helix</keyword>
<dbReference type="Gene3D" id="3.40.720.10">
    <property type="entry name" value="Alkaline Phosphatase, subunit A"/>
    <property type="match status" value="1"/>
</dbReference>
<proteinExistence type="predicted"/>
<organism evidence="2 3">
    <name type="scientific">Platanthera guangdongensis</name>
    <dbReference type="NCBI Taxonomy" id="2320717"/>
    <lineage>
        <taxon>Eukaryota</taxon>
        <taxon>Viridiplantae</taxon>
        <taxon>Streptophyta</taxon>
        <taxon>Embryophyta</taxon>
        <taxon>Tracheophyta</taxon>
        <taxon>Spermatophyta</taxon>
        <taxon>Magnoliopsida</taxon>
        <taxon>Liliopsida</taxon>
        <taxon>Asparagales</taxon>
        <taxon>Orchidaceae</taxon>
        <taxon>Orchidoideae</taxon>
        <taxon>Orchideae</taxon>
        <taxon>Orchidinae</taxon>
        <taxon>Platanthera</taxon>
    </lineage>
</organism>
<dbReference type="PANTHER" id="PTHR10151">
    <property type="entry name" value="ECTONUCLEOTIDE PYROPHOSPHATASE/PHOSPHODIESTERASE"/>
    <property type="match status" value="1"/>
</dbReference>
<dbReference type="Gene3D" id="3.30.1360.180">
    <property type="match status" value="1"/>
</dbReference>
<dbReference type="EMBL" id="JBBWWR010000013">
    <property type="protein sequence ID" value="KAK8956444.1"/>
    <property type="molecule type" value="Genomic_DNA"/>
</dbReference>
<feature type="transmembrane region" description="Helical" evidence="1">
    <location>
        <begin position="40"/>
        <end position="64"/>
    </location>
</feature>